<dbReference type="KEGG" id="ssyi:EKG83_20850"/>
<feature type="transmembrane region" description="Helical" evidence="1">
    <location>
        <begin position="72"/>
        <end position="94"/>
    </location>
</feature>
<keyword evidence="1" id="KW-0472">Membrane</keyword>
<evidence type="ECO:0000313" key="3">
    <source>
        <dbReference type="Proteomes" id="UP000325787"/>
    </source>
</evidence>
<name>A0A5Q0H003_SACSY</name>
<keyword evidence="3" id="KW-1185">Reference proteome</keyword>
<organism evidence="2 3">
    <name type="scientific">Saccharothrix syringae</name>
    <name type="common">Nocardiopsis syringae</name>
    <dbReference type="NCBI Taxonomy" id="103733"/>
    <lineage>
        <taxon>Bacteria</taxon>
        <taxon>Bacillati</taxon>
        <taxon>Actinomycetota</taxon>
        <taxon>Actinomycetes</taxon>
        <taxon>Pseudonocardiales</taxon>
        <taxon>Pseudonocardiaceae</taxon>
        <taxon>Saccharothrix</taxon>
    </lineage>
</organism>
<protein>
    <submittedName>
        <fullName evidence="2">Uncharacterized protein</fullName>
    </submittedName>
</protein>
<evidence type="ECO:0000256" key="1">
    <source>
        <dbReference type="SAM" id="Phobius"/>
    </source>
</evidence>
<accession>A0A5Q0H003</accession>
<evidence type="ECO:0000313" key="2">
    <source>
        <dbReference type="EMBL" id="QFZ19557.1"/>
    </source>
</evidence>
<dbReference type="EMBL" id="CP034550">
    <property type="protein sequence ID" value="QFZ19557.1"/>
    <property type="molecule type" value="Genomic_DNA"/>
</dbReference>
<proteinExistence type="predicted"/>
<gene>
    <name evidence="2" type="ORF">EKG83_20850</name>
</gene>
<dbReference type="RefSeq" id="WP_051766064.1">
    <property type="nucleotide sequence ID" value="NZ_CP034550.1"/>
</dbReference>
<dbReference type="OrthoDB" id="4338017at2"/>
<dbReference type="Proteomes" id="UP000325787">
    <property type="component" value="Chromosome"/>
</dbReference>
<reference evidence="3" key="1">
    <citation type="journal article" date="2021" name="Curr. Microbiol.">
        <title>Complete genome of nocamycin-producing strain Saccharothrix syringae NRRL B-16468 reveals the biosynthetic potential for secondary metabolites.</title>
        <authorList>
            <person name="Mo X."/>
            <person name="Yang S."/>
        </authorList>
    </citation>
    <scope>NUCLEOTIDE SEQUENCE [LARGE SCALE GENOMIC DNA]</scope>
    <source>
        <strain evidence="3">ATCC 51364 / DSM 43886 / JCM 6844 / KCTC 9398 / NBRC 14523 / NRRL B-16468 / INA 2240</strain>
    </source>
</reference>
<keyword evidence="1" id="KW-0812">Transmembrane</keyword>
<keyword evidence="1" id="KW-1133">Transmembrane helix</keyword>
<feature type="transmembrane region" description="Helical" evidence="1">
    <location>
        <begin position="16"/>
        <end position="34"/>
    </location>
</feature>
<dbReference type="AlphaFoldDB" id="A0A5Q0H003"/>
<sequence>MRTLPARLGIHPRRGFARALAAAPLVLLATYLVARGWLYPLWPDTVVALDHPFTANPDLGGAWGGPTLVGAWAVHAAIALAAQAVCVLGLRLLYPRAS</sequence>